<comment type="subcellular location">
    <subcellularLocation>
        <location evidence="2">Secreted</location>
    </subcellularLocation>
</comment>
<dbReference type="Proteomes" id="UP000019426">
    <property type="component" value="Chromosome M2/40_rep2"/>
</dbReference>
<evidence type="ECO:0000256" key="3">
    <source>
        <dbReference type="ARBA" id="ARBA00022525"/>
    </source>
</evidence>
<evidence type="ECO:0000313" key="13">
    <source>
        <dbReference type="Proteomes" id="UP000019426"/>
    </source>
</evidence>
<keyword evidence="5" id="KW-0732">Signal</keyword>
<dbReference type="SUPFAM" id="SSF51126">
    <property type="entry name" value="Pectin lyase-like"/>
    <property type="match status" value="1"/>
</dbReference>
<evidence type="ECO:0000256" key="8">
    <source>
        <dbReference type="ARBA" id="ARBA00038263"/>
    </source>
</evidence>
<proteinExistence type="inferred from homology"/>
<reference evidence="12 13" key="1">
    <citation type="submission" date="2013-11" db="EMBL/GenBank/DDBJ databases">
        <title>Complete genome sequence of Clostridum sp. M2/40.</title>
        <authorList>
            <person name="Wibberg D."/>
            <person name="Puehler A."/>
            <person name="Schlueter A."/>
        </authorList>
    </citation>
    <scope>NUCLEOTIDE SEQUENCE [LARGE SCALE GENOMIC DNA]</scope>
    <source>
        <strain evidence="13">M2/40</strain>
    </source>
</reference>
<dbReference type="STRING" id="1216932.CM240_3357"/>
<evidence type="ECO:0000256" key="2">
    <source>
        <dbReference type="ARBA" id="ARBA00004613"/>
    </source>
</evidence>
<gene>
    <name evidence="12" type="ORF">CM240_3357</name>
</gene>
<comment type="similarity">
    <text evidence="8">Belongs to the polysaccharide lyase 9 family.</text>
</comment>
<keyword evidence="7" id="KW-0456">Lyase</keyword>
<dbReference type="InterPro" id="IPR053868">
    <property type="entry name" value="Pel9A-like_beta_helix"/>
</dbReference>
<dbReference type="SMART" id="SM00710">
    <property type="entry name" value="PbH1"/>
    <property type="match status" value="5"/>
</dbReference>
<dbReference type="PANTHER" id="PTHR40088:SF1">
    <property type="entry name" value="PECTATE LYASE PEL9"/>
    <property type="match status" value="1"/>
</dbReference>
<dbReference type="GO" id="GO:0005576">
    <property type="term" value="C:extracellular region"/>
    <property type="evidence" value="ECO:0007669"/>
    <property type="project" value="UniProtKB-SubCell"/>
</dbReference>
<dbReference type="Gene3D" id="2.60.120.560">
    <property type="entry name" value="Exo-inulinase, domain 1"/>
    <property type="match status" value="1"/>
</dbReference>
<keyword evidence="4" id="KW-0479">Metal-binding</keyword>
<dbReference type="InterPro" id="IPR049162">
    <property type="entry name" value="GH59_C"/>
</dbReference>
<accession>W6S3I8</accession>
<dbReference type="InterPro" id="IPR006626">
    <property type="entry name" value="PbH1"/>
</dbReference>
<dbReference type="GO" id="GO:0046872">
    <property type="term" value="F:metal ion binding"/>
    <property type="evidence" value="ECO:0007669"/>
    <property type="project" value="UniProtKB-KW"/>
</dbReference>
<evidence type="ECO:0000256" key="7">
    <source>
        <dbReference type="ARBA" id="ARBA00023239"/>
    </source>
</evidence>
<dbReference type="Pfam" id="PF21708">
    <property type="entry name" value="Glyco_hydro_59_C"/>
    <property type="match status" value="1"/>
</dbReference>
<dbReference type="AlphaFoldDB" id="W6S3I8"/>
<feature type="compositionally biased region" description="Low complexity" evidence="9">
    <location>
        <begin position="208"/>
        <end position="246"/>
    </location>
</feature>
<protein>
    <submittedName>
        <fullName evidence="12">Putative secreted protein</fullName>
    </submittedName>
</protein>
<evidence type="ECO:0000256" key="1">
    <source>
        <dbReference type="ARBA" id="ARBA00001913"/>
    </source>
</evidence>
<dbReference type="InterPro" id="IPR052052">
    <property type="entry name" value="Polysaccharide_Lyase_9"/>
</dbReference>
<evidence type="ECO:0000256" key="4">
    <source>
        <dbReference type="ARBA" id="ARBA00022723"/>
    </source>
</evidence>
<dbReference type="SUPFAM" id="SSF49899">
    <property type="entry name" value="Concanavalin A-like lectins/glucanases"/>
    <property type="match status" value="1"/>
</dbReference>
<name>W6S3I8_9CLOT</name>
<comment type="cofactor">
    <cofactor evidence="1">
        <name>Ca(2+)</name>
        <dbReference type="ChEBI" id="CHEBI:29108"/>
    </cofactor>
</comment>
<dbReference type="PATRIC" id="fig|1216932.3.peg.3332"/>
<dbReference type="RefSeq" id="WP_242838512.1">
    <property type="nucleotide sequence ID" value="NZ_HG917869.1"/>
</dbReference>
<evidence type="ECO:0000256" key="5">
    <source>
        <dbReference type="ARBA" id="ARBA00022729"/>
    </source>
</evidence>
<evidence type="ECO:0000256" key="9">
    <source>
        <dbReference type="SAM" id="MobiDB-lite"/>
    </source>
</evidence>
<dbReference type="Gene3D" id="2.160.20.10">
    <property type="entry name" value="Single-stranded right-handed beta-helix, Pectin lyase-like"/>
    <property type="match status" value="1"/>
</dbReference>
<keyword evidence="3" id="KW-0964">Secreted</keyword>
<dbReference type="HOGENOM" id="CLU_453190_0_0_9"/>
<dbReference type="GO" id="GO:0016837">
    <property type="term" value="F:carbon-oxygen lyase activity, acting on polysaccharides"/>
    <property type="evidence" value="ECO:0007669"/>
    <property type="project" value="TreeGrafter"/>
</dbReference>
<dbReference type="InterPro" id="IPR012334">
    <property type="entry name" value="Pectin_lyas_fold"/>
</dbReference>
<dbReference type="eggNOG" id="COG3266">
    <property type="taxonomic scope" value="Bacteria"/>
</dbReference>
<dbReference type="KEGG" id="clt:CM240_3357"/>
<feature type="region of interest" description="Disordered" evidence="9">
    <location>
        <begin position="205"/>
        <end position="257"/>
    </location>
</feature>
<sequence>MNKSKIASIFLATSIFTTTIIGNYHVFASDQLFTENFQSGSKNWKESKGKWSIVNYNNSKAYYQSSTNVEAASKAGKTTWTNYSVESEVTIEDFNGSKRVMLCGRYTDKNNYYSISLYNKDGGTLEIRSKAKGKSKTLKKAKISIKENTTYKVKLELNGNTLKAYLDGKLITTANDKSLSKGAIGIVTSKASAKFDNIVVSSIDKTSSDSNTNTDLNTNTTNDNSSNNNSSSNSDSNNTTNDTTSSGTYGKDTGATTNGTVITVESNGTTLEKAVSSAKSGDTILIKGTIKSSSITLKDNITIKGESGAKIDFSNTSNGGRGITITGKNNTIKDLEIYNAKDNAIYVNGGDYNRFENLNIHNNADTGLQISNGASYNYIYNCYSHHNVDSKGENPDGFAVKLHSGEGNVFEKCKAEYNVDDGWDFYAAHGAVTLVNCESNYNGEVNGVKGDGNGFKLGGVDNKESGKAAHLDPLNHVLINCSAKGNKKNGFDRNNQSGIVTMKNCIADGNEGKNYNWPLKGKPSALGYEVTFGKAIIDSCTSKNGSNNISGATLQGNCQGF</sequence>
<evidence type="ECO:0000256" key="6">
    <source>
        <dbReference type="ARBA" id="ARBA00022837"/>
    </source>
</evidence>
<feature type="domain" description="Glycosyl hydrolase family 59 C-terminal lectin" evidence="10">
    <location>
        <begin position="73"/>
        <end position="201"/>
    </location>
</feature>
<feature type="domain" description="Pel9A-like right handed beta-helix region" evidence="11">
    <location>
        <begin position="344"/>
        <end position="527"/>
    </location>
</feature>
<dbReference type="Pfam" id="PF22842">
    <property type="entry name" value="Pel9A-like_beta_helix"/>
    <property type="match status" value="1"/>
</dbReference>
<dbReference type="InterPro" id="IPR011050">
    <property type="entry name" value="Pectin_lyase_fold/virulence"/>
</dbReference>
<evidence type="ECO:0000259" key="11">
    <source>
        <dbReference type="Pfam" id="PF22842"/>
    </source>
</evidence>
<organism evidence="12 13">
    <name type="scientific">Clostridium bornimense</name>
    <dbReference type="NCBI Taxonomy" id="1216932"/>
    <lineage>
        <taxon>Bacteria</taxon>
        <taxon>Bacillati</taxon>
        <taxon>Bacillota</taxon>
        <taxon>Clostridia</taxon>
        <taxon>Eubacteriales</taxon>
        <taxon>Clostridiaceae</taxon>
        <taxon>Clostridium</taxon>
    </lineage>
</organism>
<dbReference type="InterPro" id="IPR013320">
    <property type="entry name" value="ConA-like_dom_sf"/>
</dbReference>
<dbReference type="EMBL" id="HG917869">
    <property type="protein sequence ID" value="CDM70474.1"/>
    <property type="molecule type" value="Genomic_DNA"/>
</dbReference>
<evidence type="ECO:0000313" key="12">
    <source>
        <dbReference type="EMBL" id="CDM70474.1"/>
    </source>
</evidence>
<dbReference type="PANTHER" id="PTHR40088">
    <property type="entry name" value="PECTATE LYASE (EUROFUNG)"/>
    <property type="match status" value="1"/>
</dbReference>
<evidence type="ECO:0000259" key="10">
    <source>
        <dbReference type="Pfam" id="PF21708"/>
    </source>
</evidence>
<keyword evidence="6" id="KW-0106">Calcium</keyword>
<keyword evidence="13" id="KW-1185">Reference proteome</keyword>